<proteinExistence type="predicted"/>
<evidence type="ECO:0000256" key="1">
    <source>
        <dbReference type="ARBA" id="ARBA00022690"/>
    </source>
</evidence>
<comment type="caution">
    <text evidence="6">The sequence shown here is derived from an EMBL/GenBank/DDBJ whole genome shotgun (WGS) entry which is preliminary data.</text>
</comment>
<protein>
    <recommendedName>
        <fullName evidence="5">TIL domain-containing protein</fullName>
    </recommendedName>
</protein>
<evidence type="ECO:0000259" key="5">
    <source>
        <dbReference type="Pfam" id="PF01826"/>
    </source>
</evidence>
<dbReference type="Pfam" id="PF01826">
    <property type="entry name" value="TIL"/>
    <property type="match status" value="1"/>
</dbReference>
<dbReference type="InterPro" id="IPR051368">
    <property type="entry name" value="SerProtInhib-TIL_Domain"/>
</dbReference>
<dbReference type="CTD" id="9824911"/>
<dbReference type="EMBL" id="WUAV01000005">
    <property type="protein sequence ID" value="KAF1751279.1"/>
    <property type="molecule type" value="Genomic_DNA"/>
</dbReference>
<feature type="domain" description="TIL" evidence="5">
    <location>
        <begin position="110"/>
        <end position="141"/>
    </location>
</feature>
<keyword evidence="3" id="KW-1015">Disulfide bond</keyword>
<dbReference type="Proteomes" id="UP000483820">
    <property type="component" value="Chromosome V"/>
</dbReference>
<dbReference type="AlphaFoldDB" id="A0A6A5G9Y2"/>
<gene>
    <name evidence="6" type="ORF">GCK72_017833</name>
</gene>
<dbReference type="InterPro" id="IPR002919">
    <property type="entry name" value="TIL_dom"/>
</dbReference>
<dbReference type="InterPro" id="IPR036084">
    <property type="entry name" value="Ser_inhib-like_sf"/>
</dbReference>
<name>A0A6A5G9Y2_CAERE</name>
<keyword evidence="4" id="KW-0732">Signal</keyword>
<evidence type="ECO:0000256" key="4">
    <source>
        <dbReference type="SAM" id="SignalP"/>
    </source>
</evidence>
<dbReference type="GeneID" id="9824911"/>
<accession>A0A6A5G9Y2</accession>
<evidence type="ECO:0000313" key="7">
    <source>
        <dbReference type="Proteomes" id="UP000483820"/>
    </source>
</evidence>
<organism evidence="6 7">
    <name type="scientific">Caenorhabditis remanei</name>
    <name type="common">Caenorhabditis vulgaris</name>
    <dbReference type="NCBI Taxonomy" id="31234"/>
    <lineage>
        <taxon>Eukaryota</taxon>
        <taxon>Metazoa</taxon>
        <taxon>Ecdysozoa</taxon>
        <taxon>Nematoda</taxon>
        <taxon>Chromadorea</taxon>
        <taxon>Rhabditida</taxon>
        <taxon>Rhabditina</taxon>
        <taxon>Rhabditomorpha</taxon>
        <taxon>Rhabditoidea</taxon>
        <taxon>Rhabditidae</taxon>
        <taxon>Peloderinae</taxon>
        <taxon>Caenorhabditis</taxon>
    </lineage>
</organism>
<dbReference type="KEGG" id="crq:GCK72_017833"/>
<reference evidence="6 7" key="1">
    <citation type="submission" date="2019-12" db="EMBL/GenBank/DDBJ databases">
        <title>Chromosome-level assembly of the Caenorhabditis remanei genome.</title>
        <authorList>
            <person name="Teterina A.A."/>
            <person name="Willis J.H."/>
            <person name="Phillips P.C."/>
        </authorList>
    </citation>
    <scope>NUCLEOTIDE SEQUENCE [LARGE SCALE GENOMIC DNA]</scope>
    <source>
        <strain evidence="6 7">PX506</strain>
        <tissue evidence="6">Whole organism</tissue>
    </source>
</reference>
<feature type="chain" id="PRO_5025427948" description="TIL domain-containing protein" evidence="4">
    <location>
        <begin position="24"/>
        <end position="242"/>
    </location>
</feature>
<feature type="signal peptide" evidence="4">
    <location>
        <begin position="1"/>
        <end position="23"/>
    </location>
</feature>
<keyword evidence="2" id="KW-0722">Serine protease inhibitor</keyword>
<dbReference type="CDD" id="cd19941">
    <property type="entry name" value="TIL"/>
    <property type="match status" value="1"/>
</dbReference>
<dbReference type="SUPFAM" id="SSF57567">
    <property type="entry name" value="Serine protease inhibitors"/>
    <property type="match status" value="1"/>
</dbReference>
<evidence type="ECO:0000313" key="6">
    <source>
        <dbReference type="EMBL" id="KAF1751279.1"/>
    </source>
</evidence>
<sequence>MIDIITHSQLFFVSILLIPYVSPLNSNSIDWCEYWARVAKQNEFLKTDRPECVGYELPAGFKRTETFACSKTEIYNCLDCEPTCHNLVPKCRKVRRIFATVFTIHDTRVQRSVQEQCNKGCVCKNGLARNTEGKCVTLRECAAQSPPKNDSVKGEEEDGTVMKTVKKMVPVIVNDVWKALFNSISTPDTQGKTGNKDVITPVLTPVETESRDKNVNITFTAPAPSEIKDEKQLQKGFYIDYP</sequence>
<dbReference type="PANTHER" id="PTHR23259:SF72">
    <property type="entry name" value="TIL DOMAIN-CONTAINING PROTEIN"/>
    <property type="match status" value="1"/>
</dbReference>
<keyword evidence="1" id="KW-0646">Protease inhibitor</keyword>
<dbReference type="Gene3D" id="2.10.25.10">
    <property type="entry name" value="Laminin"/>
    <property type="match status" value="1"/>
</dbReference>
<dbReference type="RefSeq" id="XP_053581189.1">
    <property type="nucleotide sequence ID" value="XM_053732276.1"/>
</dbReference>
<evidence type="ECO:0000256" key="2">
    <source>
        <dbReference type="ARBA" id="ARBA00022900"/>
    </source>
</evidence>
<dbReference type="PANTHER" id="PTHR23259">
    <property type="entry name" value="RIDDLE"/>
    <property type="match status" value="1"/>
</dbReference>
<evidence type="ECO:0000256" key="3">
    <source>
        <dbReference type="ARBA" id="ARBA00023157"/>
    </source>
</evidence>
<dbReference type="GO" id="GO:0004867">
    <property type="term" value="F:serine-type endopeptidase inhibitor activity"/>
    <property type="evidence" value="ECO:0007669"/>
    <property type="project" value="UniProtKB-KW"/>
</dbReference>